<gene>
    <name evidence="2" type="ORF">G6011_11292</name>
</gene>
<feature type="compositionally biased region" description="Basic and acidic residues" evidence="1">
    <location>
        <begin position="1"/>
        <end position="12"/>
    </location>
</feature>
<feature type="compositionally biased region" description="Low complexity" evidence="1">
    <location>
        <begin position="57"/>
        <end position="70"/>
    </location>
</feature>
<feature type="region of interest" description="Disordered" evidence="1">
    <location>
        <begin position="1"/>
        <end position="136"/>
    </location>
</feature>
<dbReference type="AlphaFoldDB" id="A0AAD4ID81"/>
<protein>
    <recommendedName>
        <fullName evidence="4">Trichoplein multi-domain protein</fullName>
    </recommendedName>
</protein>
<feature type="compositionally biased region" description="Basic and acidic residues" evidence="1">
    <location>
        <begin position="296"/>
        <end position="385"/>
    </location>
</feature>
<feature type="compositionally biased region" description="Low complexity" evidence="1">
    <location>
        <begin position="553"/>
        <end position="563"/>
    </location>
</feature>
<evidence type="ECO:0000313" key="2">
    <source>
        <dbReference type="EMBL" id="KAG9192558.1"/>
    </source>
</evidence>
<evidence type="ECO:0000256" key="1">
    <source>
        <dbReference type="SAM" id="MobiDB-lite"/>
    </source>
</evidence>
<proteinExistence type="predicted"/>
<feature type="compositionally biased region" description="Polar residues" evidence="1">
    <location>
        <begin position="71"/>
        <end position="84"/>
    </location>
</feature>
<feature type="compositionally biased region" description="Polar residues" evidence="1">
    <location>
        <begin position="224"/>
        <end position="240"/>
    </location>
</feature>
<feature type="compositionally biased region" description="Basic and acidic residues" evidence="1">
    <location>
        <begin position="454"/>
        <end position="472"/>
    </location>
</feature>
<feature type="compositionally biased region" description="Low complexity" evidence="1">
    <location>
        <begin position="386"/>
        <end position="404"/>
    </location>
</feature>
<keyword evidence="3" id="KW-1185">Reference proteome</keyword>
<organism evidence="2 3">
    <name type="scientific">Alternaria panax</name>
    <dbReference type="NCBI Taxonomy" id="48097"/>
    <lineage>
        <taxon>Eukaryota</taxon>
        <taxon>Fungi</taxon>
        <taxon>Dikarya</taxon>
        <taxon>Ascomycota</taxon>
        <taxon>Pezizomycotina</taxon>
        <taxon>Dothideomycetes</taxon>
        <taxon>Pleosporomycetidae</taxon>
        <taxon>Pleosporales</taxon>
        <taxon>Pleosporineae</taxon>
        <taxon>Pleosporaceae</taxon>
        <taxon>Alternaria</taxon>
        <taxon>Alternaria sect. Panax</taxon>
    </lineage>
</organism>
<evidence type="ECO:0000313" key="3">
    <source>
        <dbReference type="Proteomes" id="UP001199106"/>
    </source>
</evidence>
<reference evidence="2" key="1">
    <citation type="submission" date="2021-07" db="EMBL/GenBank/DDBJ databases">
        <title>Genome Resource of American Ginseng Black Spot Pathogen Alternaria panax.</title>
        <authorList>
            <person name="Qiu C."/>
            <person name="Wang W."/>
            <person name="Liu Z."/>
        </authorList>
    </citation>
    <scope>NUCLEOTIDE SEQUENCE</scope>
    <source>
        <strain evidence="2">BNCC115425</strain>
    </source>
</reference>
<feature type="compositionally biased region" description="Low complexity" evidence="1">
    <location>
        <begin position="183"/>
        <end position="197"/>
    </location>
</feature>
<sequence>MCRIEERIEYGPDGRPMTSQRPRLCENARANKPCRDAVVIPYRYNSKRGSTSREDTPSPMNPSTPTSSGTYLVQTRRPSNSDSRPSTRDGQRPISTEIIIGFGSGSKKDKTKKYPSISVSAKPYDRSSLGSRGSNEAAVESLGSDASYILRTGFPEAPLPSPSAFDNPNSYLATPTTSYGYRTLPAPSASSSQTPSLHAEDEPPIRQRSTRRSAPVIHNPSPAALSSPSQRPAGTSSGPYRTSRLAPRDPYASVYPNPLDNDVFADHSSYTNSGGPEVDRRAKSGEERQKHSKSSRRQEEAEQQEAEDRAKAERENERHVRFELGRADSRAKERGERLFADKEKDRAAAREESRRLKHEERLREEQKDLEEKAARDRRKEKERSKPSTTRPSTSRRMSSSSMTPAQLADQQRLIEAEKAQMRSERQVAEAREREEQLAATLKGQQEKPSYWDPRGGDRSLSTRRESMTRHDSVTSTPRPSGLIRTTSKRRTSISQPNPPAFDTQAPTETYRPSSSRKRAPPPLSFPANFNQEYATRPSSSRRPSFGGQDNPFAASSSVVSPSATPQDPWDLRNVESALPSTRLQNDGRYGTTQPHGYVDAFSTDSDSPAGDYIQPTYASRTGLGRKGSKRKH</sequence>
<name>A0AAD4ID81_9PLEO</name>
<accession>A0AAD4ID81</accession>
<evidence type="ECO:0008006" key="4">
    <source>
        <dbReference type="Google" id="ProtNLM"/>
    </source>
</evidence>
<comment type="caution">
    <text evidence="2">The sequence shown here is derived from an EMBL/GenBank/DDBJ whole genome shotgun (WGS) entry which is preliminary data.</text>
</comment>
<dbReference type="EMBL" id="JAANER010000003">
    <property type="protein sequence ID" value="KAG9192558.1"/>
    <property type="molecule type" value="Genomic_DNA"/>
</dbReference>
<feature type="compositionally biased region" description="Basic and acidic residues" evidence="1">
    <location>
        <begin position="412"/>
        <end position="436"/>
    </location>
</feature>
<feature type="compositionally biased region" description="Polar residues" evidence="1">
    <location>
        <begin position="578"/>
        <end position="594"/>
    </location>
</feature>
<feature type="compositionally biased region" description="Basic and acidic residues" evidence="1">
    <location>
        <begin position="277"/>
        <end position="289"/>
    </location>
</feature>
<feature type="region of interest" description="Disordered" evidence="1">
    <location>
        <begin position="176"/>
        <end position="632"/>
    </location>
</feature>
<dbReference type="Proteomes" id="UP001199106">
    <property type="component" value="Unassembled WGS sequence"/>
</dbReference>